<feature type="chain" id="PRO_5039467550" evidence="1">
    <location>
        <begin position="19"/>
        <end position="604"/>
    </location>
</feature>
<dbReference type="Gene3D" id="1.10.20.150">
    <property type="match status" value="1"/>
</dbReference>
<dbReference type="GO" id="GO:0009418">
    <property type="term" value="C:pilus shaft"/>
    <property type="evidence" value="ECO:0007669"/>
    <property type="project" value="InterPro"/>
</dbReference>
<dbReference type="Pfam" id="PF15495">
    <property type="entry name" value="Fimbrillin_C"/>
    <property type="match status" value="1"/>
</dbReference>
<organism evidence="3 4">
    <name type="scientific">Candidatus Parabacteroides intestinigallinarum</name>
    <dbReference type="NCBI Taxonomy" id="2838722"/>
    <lineage>
        <taxon>Bacteria</taxon>
        <taxon>Pseudomonadati</taxon>
        <taxon>Bacteroidota</taxon>
        <taxon>Bacteroidia</taxon>
        <taxon>Bacteroidales</taxon>
        <taxon>Tannerellaceae</taxon>
        <taxon>Parabacteroides</taxon>
    </lineage>
</organism>
<dbReference type="EMBL" id="DXEN01000072">
    <property type="protein sequence ID" value="HIX86816.1"/>
    <property type="molecule type" value="Genomic_DNA"/>
</dbReference>
<dbReference type="InterPro" id="IPR047786">
    <property type="entry name" value="Mfa1_fim"/>
</dbReference>
<proteinExistence type="predicted"/>
<evidence type="ECO:0000313" key="3">
    <source>
        <dbReference type="EMBL" id="HIX86816.1"/>
    </source>
</evidence>
<reference evidence="3" key="2">
    <citation type="submission" date="2021-04" db="EMBL/GenBank/DDBJ databases">
        <authorList>
            <person name="Gilroy R."/>
        </authorList>
    </citation>
    <scope>NUCLEOTIDE SEQUENCE</scope>
    <source>
        <strain evidence="3">ChiHecec2B26-12326</strain>
    </source>
</reference>
<dbReference type="NCBIfam" id="NF038041">
    <property type="entry name" value="fim_Mfa1_fam"/>
    <property type="match status" value="1"/>
</dbReference>
<evidence type="ECO:0000256" key="1">
    <source>
        <dbReference type="SAM" id="SignalP"/>
    </source>
</evidence>
<evidence type="ECO:0000313" key="4">
    <source>
        <dbReference type="Proteomes" id="UP000823847"/>
    </source>
</evidence>
<protein>
    <submittedName>
        <fullName evidence="3">Mfa1 family fimbria major subunit</fullName>
    </submittedName>
</protein>
<name>A0A9D2BR69_9BACT</name>
<dbReference type="Gene3D" id="2.60.40.3690">
    <property type="match status" value="1"/>
</dbReference>
<dbReference type="Gene3D" id="2.60.40.2580">
    <property type="match status" value="1"/>
</dbReference>
<feature type="signal peptide" evidence="1">
    <location>
        <begin position="1"/>
        <end position="18"/>
    </location>
</feature>
<gene>
    <name evidence="3" type="ORF">H9848_09465</name>
</gene>
<accession>A0A9D2BR69</accession>
<dbReference type="PROSITE" id="PS51257">
    <property type="entry name" value="PROKAR_LIPOPROTEIN"/>
    <property type="match status" value="1"/>
</dbReference>
<keyword evidence="1" id="KW-0732">Signal</keyword>
<dbReference type="Proteomes" id="UP000823847">
    <property type="component" value="Unassembled WGS sequence"/>
</dbReference>
<reference evidence="3" key="1">
    <citation type="journal article" date="2021" name="PeerJ">
        <title>Extensive microbial diversity within the chicken gut microbiome revealed by metagenomics and culture.</title>
        <authorList>
            <person name="Gilroy R."/>
            <person name="Ravi A."/>
            <person name="Getino M."/>
            <person name="Pursley I."/>
            <person name="Horton D.L."/>
            <person name="Alikhan N.F."/>
            <person name="Baker D."/>
            <person name="Gharbi K."/>
            <person name="Hall N."/>
            <person name="Watson M."/>
            <person name="Adriaenssens E.M."/>
            <person name="Foster-Nyarko E."/>
            <person name="Jarju S."/>
            <person name="Secka A."/>
            <person name="Antonio M."/>
            <person name="Oren A."/>
            <person name="Chaudhuri R.R."/>
            <person name="La Ragione R."/>
            <person name="Hildebrand F."/>
            <person name="Pallen M.J."/>
        </authorList>
    </citation>
    <scope>NUCLEOTIDE SEQUENCE</scope>
    <source>
        <strain evidence="3">ChiHecec2B26-12326</strain>
    </source>
</reference>
<dbReference type="InterPro" id="IPR029140">
    <property type="entry name" value="Mfa1_C"/>
</dbReference>
<feature type="domain" description="Minor fimbrium subunit Mfa1 C-terminal" evidence="2">
    <location>
        <begin position="537"/>
        <end position="601"/>
    </location>
</feature>
<sequence length="604" mass="66032">MKKRFYVFSMLAAGMLLAGCSDDLEGGQDGPNVVEGATGYAKVTISLPSTTGTRAANDSFDDGLDSEWTVKSGIIAYFSGVSEENAVFVGAYNLPGTWNQDETHTDAITATQTLTAQAPLLKNNTNPVYALVILNGHSNVISMNNNTHSLTIAGTTYDAEGTTALKLADLRTKLEDQDIADYTGNDGFTMLNAPLATKAVISSDNSAKVEILQPITIYETEAEANQNSATVIHLERVMAKVTLTGFDAEENGELRKDITGLPQGYSGYAVLEGWTLDVTNKSTKLLHDVTPYSTWFGHYNPNINSGGGNSRFVADTEPYRIYWSVDGNYDGSNYGTANPNTPTDTRYSQEFNYIADVTSASDIEWEKKIGSDNPLYCFENTFDAANMKEAQTTRIVLTGQYFFTQETGAEGASTNSNVDAEDPSFFVMGKDEPGHTYTIANFIKQVNDKIGGSPSFLADGWKPAAGVNGGTYDTVEGLATLLGMDAQDDAANLQTILSEFGSVKYYKDAQVFYHVSRIEHFGDDYTPWTEATDGDPYNYTEEKHLGRYGVVRNNWYELHITKITSPGEPEIPDTPDTPDDEETGYVKAEIRILAWAKRTQDVEL</sequence>
<evidence type="ECO:0000259" key="2">
    <source>
        <dbReference type="Pfam" id="PF15495"/>
    </source>
</evidence>
<dbReference type="AlphaFoldDB" id="A0A9D2BR69"/>
<comment type="caution">
    <text evidence="3">The sequence shown here is derived from an EMBL/GenBank/DDBJ whole genome shotgun (WGS) entry which is preliminary data.</text>
</comment>